<dbReference type="InterPro" id="IPR004244">
    <property type="entry name" value="Transposase_22"/>
</dbReference>
<evidence type="ECO:0008006" key="3">
    <source>
        <dbReference type="Google" id="ProtNLM"/>
    </source>
</evidence>
<proteinExistence type="predicted"/>
<dbReference type="PANTHER" id="PTHR11505">
    <property type="entry name" value="L1 TRANSPOSABLE ELEMENT-RELATED"/>
    <property type="match status" value="1"/>
</dbReference>
<accession>A0AAD1R6M5</accession>
<dbReference type="EMBL" id="OW240912">
    <property type="protein sequence ID" value="CAH2225024.1"/>
    <property type="molecule type" value="Genomic_DNA"/>
</dbReference>
<dbReference type="AlphaFoldDB" id="A0AAD1R6M5"/>
<evidence type="ECO:0000313" key="1">
    <source>
        <dbReference type="EMBL" id="CAH2225024.1"/>
    </source>
</evidence>
<keyword evidence="2" id="KW-1185">Reference proteome</keyword>
<gene>
    <name evidence="1" type="ORF">PECUL_23A049223</name>
</gene>
<evidence type="ECO:0000313" key="2">
    <source>
        <dbReference type="Proteomes" id="UP001295444"/>
    </source>
</evidence>
<dbReference type="Gene3D" id="3.30.70.1820">
    <property type="entry name" value="L1 transposable element, RRM domain"/>
    <property type="match status" value="1"/>
</dbReference>
<sequence>MRRKSKKYRTEKHPTTADTGELLWRQQVSLRLVMVPLSDAPSRSSSEDSLSNLEMMAETQRAEEIHGVSVRLHDTEISTAAHEVRINSLESELTKTKNDLIQTQHHVAAMEDHRRWNNVKIRGLAESVTTAEIHHLIRRVLSRLFMPKQAKARLLEGCYRLPQPQANSQQTSRDVIVRFQHSPDKQAFLSAVRITTPYQFEGHSLLFYPDISRATMTWWRSMRPPTTVRMQHSRWGAP</sequence>
<name>A0AAD1R6M5_PELCU</name>
<protein>
    <recommendedName>
        <fullName evidence="3">L1 transposable element RRM domain-containing protein</fullName>
    </recommendedName>
</protein>
<dbReference type="Proteomes" id="UP001295444">
    <property type="component" value="Chromosome 01"/>
</dbReference>
<reference evidence="1" key="1">
    <citation type="submission" date="2022-03" db="EMBL/GenBank/DDBJ databases">
        <authorList>
            <person name="Alioto T."/>
            <person name="Alioto T."/>
            <person name="Gomez Garrido J."/>
        </authorList>
    </citation>
    <scope>NUCLEOTIDE SEQUENCE</scope>
</reference>
<organism evidence="1 2">
    <name type="scientific">Pelobates cultripes</name>
    <name type="common">Western spadefoot toad</name>
    <dbReference type="NCBI Taxonomy" id="61616"/>
    <lineage>
        <taxon>Eukaryota</taxon>
        <taxon>Metazoa</taxon>
        <taxon>Chordata</taxon>
        <taxon>Craniata</taxon>
        <taxon>Vertebrata</taxon>
        <taxon>Euteleostomi</taxon>
        <taxon>Amphibia</taxon>
        <taxon>Batrachia</taxon>
        <taxon>Anura</taxon>
        <taxon>Pelobatoidea</taxon>
        <taxon>Pelobatidae</taxon>
        <taxon>Pelobates</taxon>
    </lineage>
</organism>